<reference evidence="2" key="2">
    <citation type="submission" date="2020-06" db="EMBL/GenBank/DDBJ databases">
        <authorList>
            <person name="Sheffer M."/>
        </authorList>
    </citation>
    <scope>NUCLEOTIDE SEQUENCE</scope>
</reference>
<dbReference type="AlphaFoldDB" id="A0A8T0F9G3"/>
<keyword evidence="1" id="KW-0472">Membrane</keyword>
<comment type="caution">
    <text evidence="2">The sequence shown here is derived from an EMBL/GenBank/DDBJ whole genome shotgun (WGS) entry which is preliminary data.</text>
</comment>
<keyword evidence="3" id="KW-1185">Reference proteome</keyword>
<dbReference type="EMBL" id="JABXBU010000030">
    <property type="protein sequence ID" value="KAF8786030.1"/>
    <property type="molecule type" value="Genomic_DNA"/>
</dbReference>
<feature type="transmembrane region" description="Helical" evidence="1">
    <location>
        <begin position="66"/>
        <end position="83"/>
    </location>
</feature>
<evidence type="ECO:0000313" key="3">
    <source>
        <dbReference type="Proteomes" id="UP000807504"/>
    </source>
</evidence>
<gene>
    <name evidence="2" type="ORF">HNY73_011506</name>
</gene>
<keyword evidence="1" id="KW-1133">Transmembrane helix</keyword>
<evidence type="ECO:0000256" key="1">
    <source>
        <dbReference type="SAM" id="Phobius"/>
    </source>
</evidence>
<proteinExistence type="predicted"/>
<sequence>MESWRQMCPGLRWYGEWSSVPSGLVVVAWEVEKVGALVQWGCLVQTGGRELVPCAKTREMCSTLRLRFFLAGFNLLFVGDLWGTRLFQSKIMRTVAHVMSTGHAIKRSLTVIFEELVDASVVAIATSYTIIARRTVPDAALRELVSSNLCLMHLQT</sequence>
<name>A0A8T0F9G3_ARGBR</name>
<keyword evidence="1" id="KW-0812">Transmembrane</keyword>
<evidence type="ECO:0000313" key="2">
    <source>
        <dbReference type="EMBL" id="KAF8786030.1"/>
    </source>
</evidence>
<protein>
    <submittedName>
        <fullName evidence="2">Uncharacterized protein</fullName>
    </submittedName>
</protein>
<organism evidence="2 3">
    <name type="scientific">Argiope bruennichi</name>
    <name type="common">Wasp spider</name>
    <name type="synonym">Aranea bruennichi</name>
    <dbReference type="NCBI Taxonomy" id="94029"/>
    <lineage>
        <taxon>Eukaryota</taxon>
        <taxon>Metazoa</taxon>
        <taxon>Ecdysozoa</taxon>
        <taxon>Arthropoda</taxon>
        <taxon>Chelicerata</taxon>
        <taxon>Arachnida</taxon>
        <taxon>Araneae</taxon>
        <taxon>Araneomorphae</taxon>
        <taxon>Entelegynae</taxon>
        <taxon>Araneoidea</taxon>
        <taxon>Araneidae</taxon>
        <taxon>Argiope</taxon>
    </lineage>
</organism>
<reference evidence="2" key="1">
    <citation type="journal article" date="2020" name="bioRxiv">
        <title>Chromosome-level reference genome of the European wasp spider Argiope bruennichi: a resource for studies on range expansion and evolutionary adaptation.</title>
        <authorList>
            <person name="Sheffer M.M."/>
            <person name="Hoppe A."/>
            <person name="Krehenwinkel H."/>
            <person name="Uhl G."/>
            <person name="Kuss A.W."/>
            <person name="Jensen L."/>
            <person name="Jensen C."/>
            <person name="Gillespie R.G."/>
            <person name="Hoff K.J."/>
            <person name="Prost S."/>
        </authorList>
    </citation>
    <scope>NUCLEOTIDE SEQUENCE</scope>
</reference>
<dbReference type="Proteomes" id="UP000807504">
    <property type="component" value="Unassembled WGS sequence"/>
</dbReference>
<accession>A0A8T0F9G3</accession>